<dbReference type="SMART" id="SM00387">
    <property type="entry name" value="HATPase_c"/>
    <property type="match status" value="1"/>
</dbReference>
<reference evidence="12" key="1">
    <citation type="journal article" date="2019" name="Int. J. Syst. Evol. Microbiol.">
        <title>The Global Catalogue of Microorganisms (GCM) 10K type strain sequencing project: providing services to taxonomists for standard genome sequencing and annotation.</title>
        <authorList>
            <consortium name="The Broad Institute Genomics Platform"/>
            <consortium name="The Broad Institute Genome Sequencing Center for Infectious Disease"/>
            <person name="Wu L."/>
            <person name="Ma J."/>
        </authorList>
    </citation>
    <scope>NUCLEOTIDE SEQUENCE [LARGE SCALE GENOMIC DNA]</scope>
    <source>
        <strain evidence="12">JCM 18198</strain>
    </source>
</reference>
<evidence type="ECO:0000313" key="11">
    <source>
        <dbReference type="EMBL" id="GAA4757611.1"/>
    </source>
</evidence>
<evidence type="ECO:0000256" key="1">
    <source>
        <dbReference type="ARBA" id="ARBA00000085"/>
    </source>
</evidence>
<keyword evidence="4" id="KW-0808">Transferase</keyword>
<dbReference type="InterPro" id="IPR005467">
    <property type="entry name" value="His_kinase_dom"/>
</dbReference>
<dbReference type="EC" id="2.7.13.3" evidence="2"/>
<dbReference type="SUPFAM" id="SSF48452">
    <property type="entry name" value="TPR-like"/>
    <property type="match status" value="1"/>
</dbReference>
<organism evidence="11 12">
    <name type="scientific">Flavobacterium hankyongi</name>
    <dbReference type="NCBI Taxonomy" id="1176532"/>
    <lineage>
        <taxon>Bacteria</taxon>
        <taxon>Pseudomonadati</taxon>
        <taxon>Bacteroidota</taxon>
        <taxon>Flavobacteriia</taxon>
        <taxon>Flavobacteriales</taxon>
        <taxon>Flavobacteriaceae</taxon>
        <taxon>Flavobacterium</taxon>
    </lineage>
</organism>
<dbReference type="InterPro" id="IPR011990">
    <property type="entry name" value="TPR-like_helical_dom_sf"/>
</dbReference>
<evidence type="ECO:0000256" key="3">
    <source>
        <dbReference type="ARBA" id="ARBA00022553"/>
    </source>
</evidence>
<keyword evidence="8" id="KW-0902">Two-component regulatory system</keyword>
<keyword evidence="5" id="KW-0547">Nucleotide-binding</keyword>
<dbReference type="PANTHER" id="PTHR24421:SF10">
    <property type="entry name" value="NITRATE_NITRITE SENSOR PROTEIN NARQ"/>
    <property type="match status" value="1"/>
</dbReference>
<dbReference type="InterPro" id="IPR050482">
    <property type="entry name" value="Sensor_HK_TwoCompSys"/>
</dbReference>
<keyword evidence="12" id="KW-1185">Reference proteome</keyword>
<proteinExistence type="predicted"/>
<keyword evidence="3" id="KW-0597">Phosphoprotein</keyword>
<evidence type="ECO:0000256" key="7">
    <source>
        <dbReference type="ARBA" id="ARBA00022840"/>
    </source>
</evidence>
<keyword evidence="7 11" id="KW-0067">ATP-binding</keyword>
<evidence type="ECO:0000259" key="10">
    <source>
        <dbReference type="PROSITE" id="PS50109"/>
    </source>
</evidence>
<evidence type="ECO:0000256" key="2">
    <source>
        <dbReference type="ARBA" id="ARBA00012438"/>
    </source>
</evidence>
<gene>
    <name evidence="11" type="ORF">GCM10023230_01810</name>
</gene>
<comment type="catalytic activity">
    <reaction evidence="1">
        <text>ATP + protein L-histidine = ADP + protein N-phospho-L-histidine.</text>
        <dbReference type="EC" id="2.7.13.3"/>
    </reaction>
</comment>
<dbReference type="InterPro" id="IPR003594">
    <property type="entry name" value="HATPase_dom"/>
</dbReference>
<dbReference type="CDD" id="cd16917">
    <property type="entry name" value="HATPase_UhpB-NarQ-NarX-like"/>
    <property type="match status" value="1"/>
</dbReference>
<dbReference type="SUPFAM" id="SSF55874">
    <property type="entry name" value="ATPase domain of HSP90 chaperone/DNA topoisomerase II/histidine kinase"/>
    <property type="match status" value="1"/>
</dbReference>
<dbReference type="Pfam" id="PF02518">
    <property type="entry name" value="HATPase_c"/>
    <property type="match status" value="1"/>
</dbReference>
<dbReference type="InterPro" id="IPR011712">
    <property type="entry name" value="Sig_transdc_His_kin_sub3_dim/P"/>
</dbReference>
<dbReference type="EMBL" id="BAABIP010000005">
    <property type="protein sequence ID" value="GAA4757611.1"/>
    <property type="molecule type" value="Genomic_DNA"/>
</dbReference>
<dbReference type="InterPro" id="IPR036890">
    <property type="entry name" value="HATPase_C_sf"/>
</dbReference>
<dbReference type="Gene3D" id="1.25.40.10">
    <property type="entry name" value="Tetratricopeptide repeat domain"/>
    <property type="match status" value="2"/>
</dbReference>
<sequence>MIQKSEIFRNLNDYENALNTLYEALPVAEKYNLQDKQSLIYRGIGNVNGLSFEFTKAKKYLHKALKIALKLNNNDLLNKANQGLLRIHYETGSDSVEYYLKKIAFYTSKSNNLSDKYKNYSNFSKIYLDKGNPIGKKYLDSSYTIAKKIGKRENIANTLNDFGIYYINVEKNYPKALEKFFEAIELFDVSSNSNNSRVLNISYANISYCYEKMGNYKKALEYNNKYYELFEEILSGRLDAARQEIETKYQIKKIEDEFKEKQSLIEERQTRNQRLLLLFASIFILAGFIFYFYYQNLLLKQKNKIKDLDNDLQYKIISATLDGQDQERNKISGILHDHVSAILSSVGLHLSAFESSLTKEQIEDLKKTRSLLKDAHDKVRDLSHELVPPLLVKLGLQYALKDLCENNSNKLIHFEFHSTLPREKRFHPDFENRIYFIVSELLNNIIKHSGASQAKLTIEELGEKLHITIEDNGKGFDTKNINKSNGFGLTQIKARVNNMNGKMKIKSIINKGTTIQISVDE</sequence>
<name>A0ABP8ZJ11_9FLAO</name>
<dbReference type="PANTHER" id="PTHR24421">
    <property type="entry name" value="NITRATE/NITRITE SENSOR PROTEIN NARX-RELATED"/>
    <property type="match status" value="1"/>
</dbReference>
<dbReference type="GO" id="GO:0005524">
    <property type="term" value="F:ATP binding"/>
    <property type="evidence" value="ECO:0007669"/>
    <property type="project" value="UniProtKB-KW"/>
</dbReference>
<evidence type="ECO:0000256" key="8">
    <source>
        <dbReference type="ARBA" id="ARBA00023012"/>
    </source>
</evidence>
<dbReference type="PROSITE" id="PS50109">
    <property type="entry name" value="HIS_KIN"/>
    <property type="match status" value="1"/>
</dbReference>
<evidence type="ECO:0000256" key="5">
    <source>
        <dbReference type="ARBA" id="ARBA00022741"/>
    </source>
</evidence>
<keyword evidence="9" id="KW-0812">Transmembrane</keyword>
<evidence type="ECO:0000256" key="4">
    <source>
        <dbReference type="ARBA" id="ARBA00022679"/>
    </source>
</evidence>
<protein>
    <recommendedName>
        <fullName evidence="2">histidine kinase</fullName>
        <ecNumber evidence="2">2.7.13.3</ecNumber>
    </recommendedName>
</protein>
<evidence type="ECO:0000313" key="12">
    <source>
        <dbReference type="Proteomes" id="UP001500141"/>
    </source>
</evidence>
<keyword evidence="9" id="KW-0472">Membrane</keyword>
<keyword evidence="9" id="KW-1133">Transmembrane helix</keyword>
<dbReference type="Proteomes" id="UP001500141">
    <property type="component" value="Unassembled WGS sequence"/>
</dbReference>
<feature type="domain" description="Histidine kinase" evidence="10">
    <location>
        <begin position="433"/>
        <end position="521"/>
    </location>
</feature>
<feature type="transmembrane region" description="Helical" evidence="9">
    <location>
        <begin position="275"/>
        <end position="294"/>
    </location>
</feature>
<keyword evidence="6" id="KW-0418">Kinase</keyword>
<dbReference type="Gene3D" id="3.30.565.10">
    <property type="entry name" value="Histidine kinase-like ATPase, C-terminal domain"/>
    <property type="match status" value="1"/>
</dbReference>
<evidence type="ECO:0000256" key="9">
    <source>
        <dbReference type="SAM" id="Phobius"/>
    </source>
</evidence>
<accession>A0ABP8ZJ11</accession>
<dbReference type="Pfam" id="PF07730">
    <property type="entry name" value="HisKA_3"/>
    <property type="match status" value="1"/>
</dbReference>
<evidence type="ECO:0000256" key="6">
    <source>
        <dbReference type="ARBA" id="ARBA00022777"/>
    </source>
</evidence>
<comment type="caution">
    <text evidence="11">The sequence shown here is derived from an EMBL/GenBank/DDBJ whole genome shotgun (WGS) entry which is preliminary data.</text>
</comment>
<dbReference type="Gene3D" id="1.20.5.1930">
    <property type="match status" value="1"/>
</dbReference>